<reference evidence="6" key="5">
    <citation type="submission" date="2021-10" db="EMBL/GenBank/DDBJ databases">
        <title>Collection of gut derived symbiotic bacterial strains cultured from healthy donors.</title>
        <authorList>
            <person name="Lin H."/>
            <person name="Littmann E."/>
            <person name="Kohout C."/>
            <person name="Pamer E.G."/>
        </authorList>
    </citation>
    <scope>NUCLEOTIDE SEQUENCE</scope>
    <source>
        <strain evidence="6">DFI.7.28A</strain>
    </source>
</reference>
<feature type="domain" description="HTH marR-type" evidence="4">
    <location>
        <begin position="1"/>
        <end position="139"/>
    </location>
</feature>
<dbReference type="GeneID" id="86989814"/>
<dbReference type="EMBL" id="CVRQ01000026">
    <property type="protein sequence ID" value="CRL40604.1"/>
    <property type="molecule type" value="Genomic_DNA"/>
</dbReference>
<evidence type="ECO:0000313" key="6">
    <source>
        <dbReference type="EMBL" id="MCB6960706.1"/>
    </source>
</evidence>
<dbReference type="InterPro" id="IPR036388">
    <property type="entry name" value="WH-like_DNA-bd_sf"/>
</dbReference>
<evidence type="ECO:0000256" key="3">
    <source>
        <dbReference type="ARBA" id="ARBA00023163"/>
    </source>
</evidence>
<reference evidence="7" key="6">
    <citation type="submission" date="2021-10" db="EMBL/GenBank/DDBJ databases">
        <title>Collection of gut derived symbiotic bacterial strains cultured from healthy donors.</title>
        <authorList>
            <person name="Lin H."/>
            <person name="Littmann E."/>
            <person name="Claire K."/>
            <person name="Pamer E."/>
        </authorList>
    </citation>
    <scope>NUCLEOTIDE SEQUENCE</scope>
    <source>
        <strain evidence="7">MSK.22.92</strain>
    </source>
</reference>
<keyword evidence="1" id="KW-0805">Transcription regulation</keyword>
<dbReference type="Proteomes" id="UP001197741">
    <property type="component" value="Unassembled WGS sequence"/>
</dbReference>
<accession>A0A0M6WTJ3</accession>
<dbReference type="PANTHER" id="PTHR42756">
    <property type="entry name" value="TRANSCRIPTIONAL REGULATOR, MARR"/>
    <property type="match status" value="1"/>
</dbReference>
<evidence type="ECO:0000313" key="5">
    <source>
        <dbReference type="EMBL" id="CRL40604.1"/>
    </source>
</evidence>
<reference evidence="5" key="1">
    <citation type="submission" date="2015-05" db="EMBL/GenBank/DDBJ databases">
        <authorList>
            <person name="Wang D.B."/>
            <person name="Wang M."/>
        </authorList>
    </citation>
    <scope>NUCLEOTIDE SEQUENCE [LARGE SCALE GENOMIC DNA]</scope>
    <source>
        <strain evidence="5">T1-815</strain>
    </source>
</reference>
<evidence type="ECO:0000313" key="9">
    <source>
        <dbReference type="EMBL" id="TYL58620.1"/>
    </source>
</evidence>
<dbReference type="EMBL" id="VSTG01000005">
    <property type="protein sequence ID" value="TYL58620.1"/>
    <property type="molecule type" value="Genomic_DNA"/>
</dbReference>
<evidence type="ECO:0000313" key="8">
    <source>
        <dbReference type="EMBL" id="MDB8017967.1"/>
    </source>
</evidence>
<evidence type="ECO:0000313" key="10">
    <source>
        <dbReference type="Proteomes" id="UP000049472"/>
    </source>
</evidence>
<evidence type="ECO:0000313" key="7">
    <source>
        <dbReference type="EMBL" id="MCC2748140.1"/>
    </source>
</evidence>
<dbReference type="Pfam" id="PF01047">
    <property type="entry name" value="MarR"/>
    <property type="match status" value="1"/>
</dbReference>
<dbReference type="Proteomes" id="UP000049472">
    <property type="component" value="Unassembled WGS sequence"/>
</dbReference>
<dbReference type="GO" id="GO:0003700">
    <property type="term" value="F:DNA-binding transcription factor activity"/>
    <property type="evidence" value="ECO:0007669"/>
    <property type="project" value="InterPro"/>
</dbReference>
<evidence type="ECO:0000259" key="4">
    <source>
        <dbReference type="PROSITE" id="PS50995"/>
    </source>
</evidence>
<organism evidence="5 10">
    <name type="scientific">Agathobacter rectalis</name>
    <dbReference type="NCBI Taxonomy" id="39491"/>
    <lineage>
        <taxon>Bacteria</taxon>
        <taxon>Bacillati</taxon>
        <taxon>Bacillota</taxon>
        <taxon>Clostridia</taxon>
        <taxon>Lachnospirales</taxon>
        <taxon>Lachnospiraceae</taxon>
        <taxon>Agathobacter</taxon>
    </lineage>
</organism>
<dbReference type="InterPro" id="IPR036390">
    <property type="entry name" value="WH_DNA-bd_sf"/>
</dbReference>
<evidence type="ECO:0000256" key="1">
    <source>
        <dbReference type="ARBA" id="ARBA00023015"/>
    </source>
</evidence>
<keyword evidence="2" id="KW-0238">DNA-binding</keyword>
<dbReference type="SUPFAM" id="SSF46785">
    <property type="entry name" value="Winged helix' DNA-binding domain"/>
    <property type="match status" value="1"/>
</dbReference>
<dbReference type="EMBL" id="JAQLYE010000012">
    <property type="protein sequence ID" value="MDB8017967.1"/>
    <property type="molecule type" value="Genomic_DNA"/>
</dbReference>
<gene>
    <name evidence="9" type="ORF">FYL37_05410</name>
    <name evidence="6" type="ORF">LIZ82_07350</name>
    <name evidence="7" type="ORF">LK487_14095</name>
    <name evidence="8" type="ORF">PNE45_07965</name>
    <name evidence="5" type="ORF">T1815_24101</name>
</gene>
<evidence type="ECO:0000256" key="2">
    <source>
        <dbReference type="ARBA" id="ARBA00023125"/>
    </source>
</evidence>
<dbReference type="InterPro" id="IPR000835">
    <property type="entry name" value="HTH_MarR-typ"/>
</dbReference>
<evidence type="ECO:0000313" key="11">
    <source>
        <dbReference type="Proteomes" id="UP000324325"/>
    </source>
</evidence>
<sequence length="164" mass="18814">MTADETLNELLVCLFKDLTEIEGRCLITDEFSDISINDMHIIEAIGVDEPKRSGTVAKLMSITLGTLTKAIDGLTRKGYVNRIRSEEDKRVVKLSLTGKGKSAYYHHEQFHRHMIEHIKDGLSDDEMKVLITSLAKLSDYFKVVYSDDEENQYQNWDNINEDNK</sequence>
<keyword evidence="10" id="KW-1185">Reference proteome</keyword>
<dbReference type="Proteomes" id="UP001212823">
    <property type="component" value="Unassembled WGS sequence"/>
</dbReference>
<protein>
    <submittedName>
        <fullName evidence="6">MarR family transcriptional regulator</fullName>
    </submittedName>
    <submittedName>
        <fullName evidence="5">Transcriptional regulator, MarR family</fullName>
    </submittedName>
</protein>
<dbReference type="AlphaFoldDB" id="A0A0M6WTJ3"/>
<dbReference type="OMA" id="VMWIEEA"/>
<proteinExistence type="predicted"/>
<name>A0A0M6WTJ3_9FIRM</name>
<dbReference type="SMART" id="SM00347">
    <property type="entry name" value="HTH_MARR"/>
    <property type="match status" value="1"/>
</dbReference>
<reference evidence="10" key="2">
    <citation type="submission" date="2015-05" db="EMBL/GenBank/DDBJ databases">
        <authorList>
            <consortium name="Pathogen Informatics"/>
        </authorList>
    </citation>
    <scope>NUCLEOTIDE SEQUENCE [LARGE SCALE GENOMIC DNA]</scope>
    <source>
        <strain evidence="10">T1-815</strain>
    </source>
</reference>
<keyword evidence="3" id="KW-0804">Transcription</keyword>
<dbReference type="Proteomes" id="UP001197847">
    <property type="component" value="Unassembled WGS sequence"/>
</dbReference>
<dbReference type="EMBL" id="JAJCJQ010000007">
    <property type="protein sequence ID" value="MCB6960706.1"/>
    <property type="molecule type" value="Genomic_DNA"/>
</dbReference>
<reference evidence="9 11" key="4">
    <citation type="submission" date="2019-09" db="EMBL/GenBank/DDBJ databases">
        <title>Strain-level analysis of Eubacterium rectale using genomes from metagenomes.</title>
        <authorList>
            <person name="Karcher N."/>
            <person name="Segata N."/>
        </authorList>
    </citation>
    <scope>NUCLEOTIDE SEQUENCE [LARGE SCALE GENOMIC DNA]</scope>
    <source>
        <strain evidence="9 11">L2-21</strain>
    </source>
</reference>
<dbReference type="EMBL" id="JAJFBX010000026">
    <property type="protein sequence ID" value="MCC2748140.1"/>
    <property type="molecule type" value="Genomic_DNA"/>
</dbReference>
<dbReference type="RefSeq" id="WP_012743893.1">
    <property type="nucleotide sequence ID" value="NZ_AP031452.1"/>
</dbReference>
<dbReference type="PANTHER" id="PTHR42756:SF1">
    <property type="entry name" value="TRANSCRIPTIONAL REPRESSOR OF EMRAB OPERON"/>
    <property type="match status" value="1"/>
</dbReference>
<dbReference type="GO" id="GO:0003677">
    <property type="term" value="F:DNA binding"/>
    <property type="evidence" value="ECO:0007669"/>
    <property type="project" value="UniProtKB-KW"/>
</dbReference>
<reference evidence="8" key="7">
    <citation type="submission" date="2023-01" db="EMBL/GenBank/DDBJ databases">
        <title>Human gut microbiome strain richness.</title>
        <authorList>
            <person name="Chen-Liaw A."/>
        </authorList>
    </citation>
    <scope>NUCLEOTIDE SEQUENCE</scope>
    <source>
        <strain evidence="8">1001283st1_D2_1001283B150209_150212</strain>
    </source>
</reference>
<dbReference type="PROSITE" id="PS50995">
    <property type="entry name" value="HTH_MARR_2"/>
    <property type="match status" value="1"/>
</dbReference>
<dbReference type="Proteomes" id="UP000324325">
    <property type="component" value="Unassembled WGS sequence"/>
</dbReference>
<reference evidence="9 11" key="3">
    <citation type="submission" date="2019-08" db="EMBL/GenBank/DDBJ databases">
        <authorList>
            <person name="Duncan S."/>
            <person name="Walker A."/>
        </authorList>
    </citation>
    <scope>NUCLEOTIDE SEQUENCE [LARGE SCALE GENOMIC DNA]</scope>
    <source>
        <strain evidence="9 11">L2-21</strain>
    </source>
</reference>
<dbReference type="Gene3D" id="1.10.10.10">
    <property type="entry name" value="Winged helix-like DNA-binding domain superfamily/Winged helix DNA-binding domain"/>
    <property type="match status" value="1"/>
</dbReference>